<dbReference type="EMBL" id="JAVYJV010000018">
    <property type="protein sequence ID" value="KAK4347489.1"/>
    <property type="molecule type" value="Genomic_DNA"/>
</dbReference>
<dbReference type="AlphaFoldDB" id="A0AAE1R8E6"/>
<organism evidence="2 3">
    <name type="scientific">Anisodus tanguticus</name>
    <dbReference type="NCBI Taxonomy" id="243964"/>
    <lineage>
        <taxon>Eukaryota</taxon>
        <taxon>Viridiplantae</taxon>
        <taxon>Streptophyta</taxon>
        <taxon>Embryophyta</taxon>
        <taxon>Tracheophyta</taxon>
        <taxon>Spermatophyta</taxon>
        <taxon>Magnoliopsida</taxon>
        <taxon>eudicotyledons</taxon>
        <taxon>Gunneridae</taxon>
        <taxon>Pentapetalae</taxon>
        <taxon>asterids</taxon>
        <taxon>lamiids</taxon>
        <taxon>Solanales</taxon>
        <taxon>Solanaceae</taxon>
        <taxon>Solanoideae</taxon>
        <taxon>Hyoscyameae</taxon>
        <taxon>Anisodus</taxon>
    </lineage>
</organism>
<comment type="caution">
    <text evidence="2">The sequence shown here is derived from an EMBL/GenBank/DDBJ whole genome shotgun (WGS) entry which is preliminary data.</text>
</comment>
<dbReference type="PANTHER" id="PTHR31521">
    <property type="entry name" value="EXPRESSED PROTEIN"/>
    <property type="match status" value="1"/>
</dbReference>
<dbReference type="InterPro" id="IPR057904">
    <property type="entry name" value="Nal1_C"/>
</dbReference>
<reference evidence="2" key="1">
    <citation type="submission" date="2023-12" db="EMBL/GenBank/DDBJ databases">
        <title>Genome assembly of Anisodus tanguticus.</title>
        <authorList>
            <person name="Wang Y.-J."/>
        </authorList>
    </citation>
    <scope>NUCLEOTIDE SEQUENCE</scope>
    <source>
        <strain evidence="2">KB-2021</strain>
        <tissue evidence="2">Leaf</tissue>
    </source>
</reference>
<proteinExistence type="predicted"/>
<feature type="domain" description="Nal1 C-terminal" evidence="1">
    <location>
        <begin position="75"/>
        <end position="134"/>
    </location>
</feature>
<name>A0AAE1R8E6_9SOLA</name>
<evidence type="ECO:0000259" key="1">
    <source>
        <dbReference type="Pfam" id="PF25819"/>
    </source>
</evidence>
<sequence length="252" mass="27448">MAEDNDESFDDFTFASFKDQNELFGGGEDYRRQCSDGGDVSEVAAEVARQETYGTLGAIVKSRTGNRQVTAVASILLTSPNGEKPRPIGIIWGGTANRGRLKLKVGQPPENWTSGVDLGRLLDLLELDLITSNESLQVALQVQINASAPGIGSAAGESSPAERIQLKDKADENFEPINLNIRQDPIDDEGGNKATPCIEHQFILSVSGTSLVRQKIQHGNGELKRLSVIRGSDEDMFVSLQLAEREPKRRKQ</sequence>
<accession>A0AAE1R8E6</accession>
<protein>
    <recommendedName>
        <fullName evidence="1">Nal1 C-terminal domain-containing protein</fullName>
    </recommendedName>
</protein>
<dbReference type="Proteomes" id="UP001291623">
    <property type="component" value="Unassembled WGS sequence"/>
</dbReference>
<evidence type="ECO:0000313" key="2">
    <source>
        <dbReference type="EMBL" id="KAK4347489.1"/>
    </source>
</evidence>
<gene>
    <name evidence="2" type="ORF">RND71_033828</name>
</gene>
<dbReference type="InterPro" id="IPR057906">
    <property type="entry name" value="Nal1"/>
</dbReference>
<dbReference type="Pfam" id="PF25819">
    <property type="entry name" value="Nal1_C"/>
    <property type="match status" value="1"/>
</dbReference>
<keyword evidence="3" id="KW-1185">Reference proteome</keyword>
<evidence type="ECO:0000313" key="3">
    <source>
        <dbReference type="Proteomes" id="UP001291623"/>
    </source>
</evidence>
<dbReference type="PANTHER" id="PTHR31521:SF2">
    <property type="entry name" value="EXPRESSED PROTEIN"/>
    <property type="match status" value="1"/>
</dbReference>